<dbReference type="Proteomes" id="UP000275267">
    <property type="component" value="Unassembled WGS sequence"/>
</dbReference>
<keyword evidence="7" id="KW-0472">Membrane</keyword>
<dbReference type="PANTHER" id="PTHR47986:SF32">
    <property type="entry name" value="LEUCINE-RICH REPEAT-CONTAINING N-TERMINAL PLANT-TYPE DOMAIN-CONTAINING PROTEIN"/>
    <property type="match status" value="1"/>
</dbReference>
<evidence type="ECO:0000256" key="8">
    <source>
        <dbReference type="ARBA" id="ARBA00023170"/>
    </source>
</evidence>
<evidence type="ECO:0000256" key="1">
    <source>
        <dbReference type="ARBA" id="ARBA00004167"/>
    </source>
</evidence>
<evidence type="ECO:0000313" key="11">
    <source>
        <dbReference type="EMBL" id="RLN17928.1"/>
    </source>
</evidence>
<evidence type="ECO:0000256" key="10">
    <source>
        <dbReference type="SAM" id="MobiDB-lite"/>
    </source>
</evidence>
<accession>A0A3L6SAA7</accession>
<gene>
    <name evidence="11" type="ORF">C2845_PM02G01920</name>
</gene>
<dbReference type="PANTHER" id="PTHR47986">
    <property type="entry name" value="OSJNBA0070M12.3 PROTEIN"/>
    <property type="match status" value="1"/>
</dbReference>
<dbReference type="STRING" id="4540.A0A3L6SAA7"/>
<feature type="region of interest" description="Disordered" evidence="10">
    <location>
        <begin position="1"/>
        <end position="35"/>
    </location>
</feature>
<evidence type="ECO:0000256" key="3">
    <source>
        <dbReference type="ARBA" id="ARBA00022692"/>
    </source>
</evidence>
<dbReference type="SUPFAM" id="SSF52058">
    <property type="entry name" value="L domain-like"/>
    <property type="match status" value="1"/>
</dbReference>
<dbReference type="Gene3D" id="3.80.10.10">
    <property type="entry name" value="Ribonuclease Inhibitor"/>
    <property type="match status" value="2"/>
</dbReference>
<evidence type="ECO:0000256" key="6">
    <source>
        <dbReference type="ARBA" id="ARBA00022989"/>
    </source>
</evidence>
<evidence type="ECO:0000256" key="9">
    <source>
        <dbReference type="ARBA" id="ARBA00023180"/>
    </source>
</evidence>
<dbReference type="OrthoDB" id="682912at2759"/>
<keyword evidence="5" id="KW-0677">Repeat</keyword>
<evidence type="ECO:0000256" key="4">
    <source>
        <dbReference type="ARBA" id="ARBA00022729"/>
    </source>
</evidence>
<evidence type="ECO:0000256" key="2">
    <source>
        <dbReference type="ARBA" id="ARBA00022614"/>
    </source>
</evidence>
<dbReference type="InterPro" id="IPR052422">
    <property type="entry name" value="Auxin_Ser/Thr_Kinase"/>
</dbReference>
<reference evidence="12" key="1">
    <citation type="journal article" date="2019" name="Nat. Commun.">
        <title>The genome of broomcorn millet.</title>
        <authorList>
            <person name="Zou C."/>
            <person name="Miki D."/>
            <person name="Li D."/>
            <person name="Tang Q."/>
            <person name="Xiao L."/>
            <person name="Rajput S."/>
            <person name="Deng P."/>
            <person name="Jia W."/>
            <person name="Huang R."/>
            <person name="Zhang M."/>
            <person name="Sun Y."/>
            <person name="Hu J."/>
            <person name="Fu X."/>
            <person name="Schnable P.S."/>
            <person name="Li F."/>
            <person name="Zhang H."/>
            <person name="Feng B."/>
            <person name="Zhu X."/>
            <person name="Liu R."/>
            <person name="Schnable J.C."/>
            <person name="Zhu J.-K."/>
            <person name="Zhang H."/>
        </authorList>
    </citation>
    <scope>NUCLEOTIDE SEQUENCE [LARGE SCALE GENOMIC DNA]</scope>
</reference>
<evidence type="ECO:0000256" key="7">
    <source>
        <dbReference type="ARBA" id="ARBA00023136"/>
    </source>
</evidence>
<keyword evidence="8" id="KW-0675">Receptor</keyword>
<organism evidence="11 12">
    <name type="scientific">Panicum miliaceum</name>
    <name type="common">Proso millet</name>
    <name type="synonym">Broomcorn millet</name>
    <dbReference type="NCBI Taxonomy" id="4540"/>
    <lineage>
        <taxon>Eukaryota</taxon>
        <taxon>Viridiplantae</taxon>
        <taxon>Streptophyta</taxon>
        <taxon>Embryophyta</taxon>
        <taxon>Tracheophyta</taxon>
        <taxon>Spermatophyta</taxon>
        <taxon>Magnoliopsida</taxon>
        <taxon>Liliopsida</taxon>
        <taxon>Poales</taxon>
        <taxon>Poaceae</taxon>
        <taxon>PACMAD clade</taxon>
        <taxon>Panicoideae</taxon>
        <taxon>Panicodae</taxon>
        <taxon>Paniceae</taxon>
        <taxon>Panicinae</taxon>
        <taxon>Panicum</taxon>
        <taxon>Panicum sect. Panicum</taxon>
    </lineage>
</organism>
<dbReference type="GO" id="GO:0016301">
    <property type="term" value="F:kinase activity"/>
    <property type="evidence" value="ECO:0007669"/>
    <property type="project" value="UniProtKB-KW"/>
</dbReference>
<keyword evidence="9" id="KW-0325">Glycoprotein</keyword>
<dbReference type="SMART" id="SM00369">
    <property type="entry name" value="LRR_TYP"/>
    <property type="match status" value="2"/>
</dbReference>
<dbReference type="Pfam" id="PF13855">
    <property type="entry name" value="LRR_8"/>
    <property type="match status" value="1"/>
</dbReference>
<feature type="compositionally biased region" description="Pro residues" evidence="10">
    <location>
        <begin position="1"/>
        <end position="13"/>
    </location>
</feature>
<dbReference type="EMBL" id="PQIB02000005">
    <property type="protein sequence ID" value="RLN17928.1"/>
    <property type="molecule type" value="Genomic_DNA"/>
</dbReference>
<proteinExistence type="predicted"/>
<dbReference type="GO" id="GO:0016020">
    <property type="term" value="C:membrane"/>
    <property type="evidence" value="ECO:0007669"/>
    <property type="project" value="UniProtKB-SubCell"/>
</dbReference>
<keyword evidence="6" id="KW-1133">Transmembrane helix</keyword>
<evidence type="ECO:0000313" key="12">
    <source>
        <dbReference type="Proteomes" id="UP000275267"/>
    </source>
</evidence>
<comment type="subcellular location">
    <subcellularLocation>
        <location evidence="1">Membrane</location>
        <topology evidence="1">Single-pass membrane protein</topology>
    </subcellularLocation>
</comment>
<keyword evidence="2" id="KW-0433">Leucine-rich repeat</keyword>
<protein>
    <submittedName>
        <fullName evidence="11">Receptor-like kinase TMK2</fullName>
    </submittedName>
</protein>
<dbReference type="InterPro" id="IPR032675">
    <property type="entry name" value="LRR_dom_sf"/>
</dbReference>
<dbReference type="InterPro" id="IPR003591">
    <property type="entry name" value="Leu-rich_rpt_typical-subtyp"/>
</dbReference>
<keyword evidence="3" id="KW-0812">Transmembrane</keyword>
<keyword evidence="4" id="KW-0732">Signal</keyword>
<evidence type="ECO:0000256" key="5">
    <source>
        <dbReference type="ARBA" id="ARBA00022737"/>
    </source>
</evidence>
<dbReference type="AlphaFoldDB" id="A0A3L6SAA7"/>
<dbReference type="InterPro" id="IPR001611">
    <property type="entry name" value="Leu-rich_rpt"/>
</dbReference>
<sequence length="187" mass="20157">MTPRPCNPSPTQPAPLSRSAGGEIGRPLRRRRPRHLHPRQPLGLVGWLHAPDLSKLTFLAELDLGFNALTGQTGGDLPLLPAPLQHLRALDLRSNRFLDVPDGFFAAFPALETINLDDNPRLWSFSANNISLSPFPDYLGSTAAFPALESLSLARNALHGAIPAGFGSNSNIKFLDLVARAQSSRGA</sequence>
<keyword evidence="12" id="KW-1185">Reference proteome</keyword>
<name>A0A3L6SAA7_PANMI</name>
<comment type="caution">
    <text evidence="11">The sequence shown here is derived from an EMBL/GenBank/DDBJ whole genome shotgun (WGS) entry which is preliminary data.</text>
</comment>